<dbReference type="Pfam" id="PF07731">
    <property type="entry name" value="Cu-oxidase_2"/>
    <property type="match status" value="1"/>
</dbReference>
<name>A0A4P7P202_9GAMM</name>
<organism evidence="6 7">
    <name type="scientific">Hydrogenovibrio crunogenus</name>
    <dbReference type="NCBI Taxonomy" id="39765"/>
    <lineage>
        <taxon>Bacteria</taxon>
        <taxon>Pseudomonadati</taxon>
        <taxon>Pseudomonadota</taxon>
        <taxon>Gammaproteobacteria</taxon>
        <taxon>Thiotrichales</taxon>
        <taxon>Piscirickettsiaceae</taxon>
        <taxon>Hydrogenovibrio</taxon>
    </lineage>
</organism>
<dbReference type="Pfam" id="PF00394">
    <property type="entry name" value="Cu-oxidase"/>
    <property type="match status" value="1"/>
</dbReference>
<evidence type="ECO:0000259" key="5">
    <source>
        <dbReference type="Pfam" id="PF07732"/>
    </source>
</evidence>
<dbReference type="EC" id="1.-.-.-" evidence="6"/>
<evidence type="ECO:0000313" key="6">
    <source>
        <dbReference type="EMBL" id="QBZ84147.1"/>
    </source>
</evidence>
<dbReference type="InterPro" id="IPR045087">
    <property type="entry name" value="Cu-oxidase_fam"/>
</dbReference>
<feature type="domain" description="Plastocyanin-like" evidence="5">
    <location>
        <begin position="83"/>
        <end position="197"/>
    </location>
</feature>
<keyword evidence="7" id="KW-1185">Reference proteome</keyword>
<dbReference type="Pfam" id="PF07732">
    <property type="entry name" value="Cu-oxidase_3"/>
    <property type="match status" value="1"/>
</dbReference>
<dbReference type="InterPro" id="IPR008972">
    <property type="entry name" value="Cupredoxin"/>
</dbReference>
<sequence>MTANNQSSQRTTGENMNRRQFIQKSLIGLTLLPQAGNAMGTLLGGVGQDDFIHPVFPKVDFYLPDLEQGQPLNGKQRFTLTLQQGKTKILPDVTTQTIGINQDFLGPVIRIKKGQKLRMEVTNQLNEVAALHWHGMILPATEDGGPHQPISPGKTWIAEWDVINEPSTLFYHSHTHQHTGSQVWRGLGGQMQVVDEERDAELGLPHEYGMDDFPVILMDRAFDETGEFIYSNERMNKMQGMHGDTMLVNGRANSVLRPQKDRIRLRLHNASNARFYDLVFSDKRSFQVIAGDGGLLETPQTLNRLRLSPAERAEILVDLSDHQPVSLKTLAGYGNLSMGMGGMMRDTSKLDQDYDLFHIDPRKSEATKPSMIERLIPLPDWSNVEIAQTRTMNLEMQMGPRMMFGSGGFTINGQAMQMEVINERLTANSFEIWHLKNPSMMHHPFHIHNTQFKVLDRNGQAPYPWEQGLKDTVTVHRDETVRILLPTGPYYNNQEPYMYHCHILEHEDAGMMGQFIVTT</sequence>
<proteinExistence type="predicted"/>
<keyword evidence="1" id="KW-0479">Metal-binding</keyword>
<dbReference type="AlphaFoldDB" id="A0A4P7P202"/>
<keyword evidence="2 6" id="KW-0560">Oxidoreductase</keyword>
<dbReference type="Proteomes" id="UP000296201">
    <property type="component" value="Chromosome"/>
</dbReference>
<dbReference type="InterPro" id="IPR011707">
    <property type="entry name" value="Cu-oxidase-like_N"/>
</dbReference>
<dbReference type="GO" id="GO:0005507">
    <property type="term" value="F:copper ion binding"/>
    <property type="evidence" value="ECO:0007669"/>
    <property type="project" value="InterPro"/>
</dbReference>
<dbReference type="InterPro" id="IPR011706">
    <property type="entry name" value="Cu-oxidase_C"/>
</dbReference>
<dbReference type="PANTHER" id="PTHR48267">
    <property type="entry name" value="CUPREDOXIN SUPERFAMILY PROTEIN"/>
    <property type="match status" value="1"/>
</dbReference>
<dbReference type="SUPFAM" id="SSF49503">
    <property type="entry name" value="Cupredoxins"/>
    <property type="match status" value="3"/>
</dbReference>
<dbReference type="CDD" id="cd13867">
    <property type="entry name" value="CuRO_2_CueO_FtsP"/>
    <property type="match status" value="1"/>
</dbReference>
<reference evidence="6 7" key="1">
    <citation type="submission" date="2018-08" db="EMBL/GenBank/DDBJ databases">
        <title>Horizontal acquisition of hydrogen conversion ability and other habitat adaptations in Hydrogenovibrio crunogenus strains.</title>
        <authorList>
            <person name="Gonnella G."/>
            <person name="Adam N."/>
            <person name="Perner M."/>
        </authorList>
    </citation>
    <scope>NUCLEOTIDE SEQUENCE [LARGE SCALE GENOMIC DNA]</scope>
    <source>
        <strain evidence="6 7">SP-41</strain>
    </source>
</reference>
<feature type="domain" description="Plastocyanin-like" evidence="4">
    <location>
        <begin position="404"/>
        <end position="518"/>
    </location>
</feature>
<evidence type="ECO:0000259" key="3">
    <source>
        <dbReference type="Pfam" id="PF00394"/>
    </source>
</evidence>
<dbReference type="Gene3D" id="2.60.40.420">
    <property type="entry name" value="Cupredoxins - blue copper proteins"/>
    <property type="match status" value="3"/>
</dbReference>
<accession>A0A4P7P202</accession>
<evidence type="ECO:0000256" key="2">
    <source>
        <dbReference type="ARBA" id="ARBA00023002"/>
    </source>
</evidence>
<dbReference type="PANTHER" id="PTHR48267:SF1">
    <property type="entry name" value="BILIRUBIN OXIDASE"/>
    <property type="match status" value="1"/>
</dbReference>
<dbReference type="InterPro" id="IPR002355">
    <property type="entry name" value="Cu_oxidase_Cu_BS"/>
</dbReference>
<evidence type="ECO:0000256" key="1">
    <source>
        <dbReference type="ARBA" id="ARBA00022723"/>
    </source>
</evidence>
<evidence type="ECO:0000313" key="7">
    <source>
        <dbReference type="Proteomes" id="UP000296201"/>
    </source>
</evidence>
<dbReference type="CDD" id="cd13890">
    <property type="entry name" value="CuRO_3_CueO_FtsP"/>
    <property type="match status" value="1"/>
</dbReference>
<feature type="domain" description="Plastocyanin-like" evidence="3">
    <location>
        <begin position="240"/>
        <end position="320"/>
    </location>
</feature>
<dbReference type="CDD" id="cd04232">
    <property type="entry name" value="CuRO_1_CueO_FtsP"/>
    <property type="match status" value="1"/>
</dbReference>
<dbReference type="InterPro" id="IPR001117">
    <property type="entry name" value="Cu-oxidase_2nd"/>
</dbReference>
<gene>
    <name evidence="6" type="primary">mco</name>
    <name evidence="6" type="ORF">GHNINEIG_02222</name>
</gene>
<dbReference type="OMA" id="PYSGRYV"/>
<protein>
    <submittedName>
        <fullName evidence="6">Multicopper oxidase mco</fullName>
        <ecNumber evidence="6">1.-.-.-</ecNumber>
    </submittedName>
</protein>
<dbReference type="GO" id="GO:0016491">
    <property type="term" value="F:oxidoreductase activity"/>
    <property type="evidence" value="ECO:0007669"/>
    <property type="project" value="UniProtKB-KW"/>
</dbReference>
<dbReference type="PROSITE" id="PS00080">
    <property type="entry name" value="MULTICOPPER_OXIDASE2"/>
    <property type="match status" value="1"/>
</dbReference>
<evidence type="ECO:0000259" key="4">
    <source>
        <dbReference type="Pfam" id="PF07731"/>
    </source>
</evidence>
<dbReference type="EMBL" id="CP032096">
    <property type="protein sequence ID" value="QBZ84147.1"/>
    <property type="molecule type" value="Genomic_DNA"/>
</dbReference>